<dbReference type="InterPro" id="IPR050626">
    <property type="entry name" value="Peptidase_M16"/>
</dbReference>
<comment type="similarity">
    <text evidence="1">Belongs to the peptidase M16 family.</text>
</comment>
<dbReference type="InterPro" id="IPR011249">
    <property type="entry name" value="Metalloenz_LuxS/M16"/>
</dbReference>
<dbReference type="GO" id="GO:0008237">
    <property type="term" value="F:metallopeptidase activity"/>
    <property type="evidence" value="ECO:0007669"/>
    <property type="project" value="UniProtKB-KW"/>
</dbReference>
<keyword evidence="4" id="KW-0862">Zinc</keyword>
<keyword evidence="2 9" id="KW-0645">Protease</keyword>
<keyword evidence="10" id="KW-1185">Reference proteome</keyword>
<feature type="domain" description="Peptidase M16 C-terminal" evidence="8">
    <location>
        <begin position="206"/>
        <end position="362"/>
    </location>
</feature>
<evidence type="ECO:0000313" key="10">
    <source>
        <dbReference type="Proteomes" id="UP000064967"/>
    </source>
</evidence>
<keyword evidence="6" id="KW-0732">Signal</keyword>
<dbReference type="Pfam" id="PF00675">
    <property type="entry name" value="Peptidase_M16"/>
    <property type="match status" value="1"/>
</dbReference>
<evidence type="ECO:0000256" key="6">
    <source>
        <dbReference type="SAM" id="SignalP"/>
    </source>
</evidence>
<dbReference type="InterPro" id="IPR011765">
    <property type="entry name" value="Pept_M16_N"/>
</dbReference>
<dbReference type="PROSITE" id="PS51257">
    <property type="entry name" value="PROKAR_LIPOPROTEIN"/>
    <property type="match status" value="1"/>
</dbReference>
<evidence type="ECO:0000259" key="8">
    <source>
        <dbReference type="Pfam" id="PF05193"/>
    </source>
</evidence>
<evidence type="ECO:0000256" key="1">
    <source>
        <dbReference type="ARBA" id="ARBA00007261"/>
    </source>
</evidence>
<evidence type="ECO:0000256" key="5">
    <source>
        <dbReference type="ARBA" id="ARBA00023049"/>
    </source>
</evidence>
<keyword evidence="3" id="KW-0378">Hydrolase</keyword>
<feature type="chain" id="PRO_5005465910" evidence="6">
    <location>
        <begin position="22"/>
        <end position="456"/>
    </location>
</feature>
<dbReference type="GO" id="GO:0006508">
    <property type="term" value="P:proteolysis"/>
    <property type="evidence" value="ECO:0007669"/>
    <property type="project" value="UniProtKB-KW"/>
</dbReference>
<evidence type="ECO:0000256" key="2">
    <source>
        <dbReference type="ARBA" id="ARBA00022670"/>
    </source>
</evidence>
<dbReference type="Gene3D" id="3.30.830.10">
    <property type="entry name" value="Metalloenzyme, LuxS/M16 peptidase-like"/>
    <property type="match status" value="2"/>
</dbReference>
<dbReference type="InterPro" id="IPR007863">
    <property type="entry name" value="Peptidase_M16_C"/>
</dbReference>
<dbReference type="KEGG" id="llu:AKJ09_00979"/>
<dbReference type="Pfam" id="PF05193">
    <property type="entry name" value="Peptidase_M16_C"/>
    <property type="match status" value="1"/>
</dbReference>
<accession>A0A0K1PLB8</accession>
<dbReference type="EMBL" id="CP012333">
    <property type="protein sequence ID" value="AKU94315.1"/>
    <property type="molecule type" value="Genomic_DNA"/>
</dbReference>
<dbReference type="PATRIC" id="fig|1391654.3.peg.994"/>
<evidence type="ECO:0000313" key="9">
    <source>
        <dbReference type="EMBL" id="AKU94315.1"/>
    </source>
</evidence>
<proteinExistence type="inferred from homology"/>
<sequence length="456" mass="51066">MRLSKLRASLAFAIVSLAGCAGPRHPNEVTLKVALPATHFRLENGLEVLLHEDHSTSDVVVNLRYHVGSKDDPEGRSGFAHLYEHMMFLGTKHVGDDGFAAALEKIGVREFNATTNEDRTEYYDIVPARQLPAALWLEATRMAYPLDAVEQQNFDREREVVKNEWRERYDNVPLGHLHNLVREAVFPAGHPYHHPTIGRPTDLDRATLEEARAFGATYYTPVNATLVIAGDFDKNQAHELVARYFGNIPSGKPNAPKSLRFQKIIGKKRIVVEADVETPRVVLAWPIPPPHTRGYDELMIAAGYATGWANYELVATSKMARLAWTDVDTGRLGSILSITVDLEPNGNPEKAIDAIDDEIRRIPDHRDWPDFSDRRTARMTSAVLGLQSIDNRAAWMQESLSLFGTHDVSQSELQRIQDIHAPNMVAATTEYLRDTGRIEVVVRPKRGAPRAGRVVQ</sequence>
<dbReference type="PANTHER" id="PTHR43690">
    <property type="entry name" value="NARDILYSIN"/>
    <property type="match status" value="1"/>
</dbReference>
<dbReference type="Proteomes" id="UP000064967">
    <property type="component" value="Chromosome"/>
</dbReference>
<dbReference type="RefSeq" id="WP_146645930.1">
    <property type="nucleotide sequence ID" value="NZ_CP012333.1"/>
</dbReference>
<dbReference type="PANTHER" id="PTHR43690:SF17">
    <property type="entry name" value="PROTEIN YHJJ"/>
    <property type="match status" value="1"/>
</dbReference>
<feature type="signal peptide" evidence="6">
    <location>
        <begin position="1"/>
        <end position="21"/>
    </location>
</feature>
<evidence type="ECO:0000256" key="4">
    <source>
        <dbReference type="ARBA" id="ARBA00022833"/>
    </source>
</evidence>
<dbReference type="OrthoDB" id="9811314at2"/>
<keyword evidence="5" id="KW-0482">Metalloprotease</keyword>
<feature type="domain" description="Peptidase M16 N-terminal" evidence="7">
    <location>
        <begin position="48"/>
        <end position="180"/>
    </location>
</feature>
<protein>
    <submittedName>
        <fullName evidence="9">Zinc protease</fullName>
    </submittedName>
</protein>
<dbReference type="AlphaFoldDB" id="A0A0K1PLB8"/>
<organism evidence="9 10">
    <name type="scientific">Labilithrix luteola</name>
    <dbReference type="NCBI Taxonomy" id="1391654"/>
    <lineage>
        <taxon>Bacteria</taxon>
        <taxon>Pseudomonadati</taxon>
        <taxon>Myxococcota</taxon>
        <taxon>Polyangia</taxon>
        <taxon>Polyangiales</taxon>
        <taxon>Labilitrichaceae</taxon>
        <taxon>Labilithrix</taxon>
    </lineage>
</organism>
<dbReference type="GO" id="GO:0046872">
    <property type="term" value="F:metal ion binding"/>
    <property type="evidence" value="ECO:0007669"/>
    <property type="project" value="InterPro"/>
</dbReference>
<dbReference type="STRING" id="1391654.AKJ09_00979"/>
<gene>
    <name evidence="9" type="ORF">AKJ09_00979</name>
</gene>
<name>A0A0K1PLB8_9BACT</name>
<evidence type="ECO:0000256" key="3">
    <source>
        <dbReference type="ARBA" id="ARBA00022801"/>
    </source>
</evidence>
<reference evidence="9 10" key="1">
    <citation type="submission" date="2015-08" db="EMBL/GenBank/DDBJ databases">
        <authorList>
            <person name="Babu N.S."/>
            <person name="Beckwith C.J."/>
            <person name="Beseler K.G."/>
            <person name="Brison A."/>
            <person name="Carone J.V."/>
            <person name="Caskin T.P."/>
            <person name="Diamond M."/>
            <person name="Durham M.E."/>
            <person name="Foxe J.M."/>
            <person name="Go M."/>
            <person name="Henderson B.A."/>
            <person name="Jones I.B."/>
            <person name="McGettigan J.A."/>
            <person name="Micheletti S.J."/>
            <person name="Nasrallah M.E."/>
            <person name="Ortiz D."/>
            <person name="Piller C.R."/>
            <person name="Privatt S.R."/>
            <person name="Schneider S.L."/>
            <person name="Sharp S."/>
            <person name="Smith T.C."/>
            <person name="Stanton J.D."/>
            <person name="Ullery H.E."/>
            <person name="Wilson R.J."/>
            <person name="Serrano M.G."/>
            <person name="Buck G."/>
            <person name="Lee V."/>
            <person name="Wang Y."/>
            <person name="Carvalho R."/>
            <person name="Voegtly L."/>
            <person name="Shi R."/>
            <person name="Duckworth R."/>
            <person name="Johnson A."/>
            <person name="Loviza R."/>
            <person name="Walstead R."/>
            <person name="Shah Z."/>
            <person name="Kiflezghi M."/>
            <person name="Wade K."/>
            <person name="Ball S.L."/>
            <person name="Bradley K.W."/>
            <person name="Asai D.J."/>
            <person name="Bowman C.A."/>
            <person name="Russell D.A."/>
            <person name="Pope W.H."/>
            <person name="Jacobs-Sera D."/>
            <person name="Hendrix R.W."/>
            <person name="Hatfull G.F."/>
        </authorList>
    </citation>
    <scope>NUCLEOTIDE SEQUENCE [LARGE SCALE GENOMIC DNA]</scope>
    <source>
        <strain evidence="9 10">DSM 27648</strain>
    </source>
</reference>
<dbReference type="SUPFAM" id="SSF63411">
    <property type="entry name" value="LuxS/MPP-like metallohydrolase"/>
    <property type="match status" value="2"/>
</dbReference>
<evidence type="ECO:0000259" key="7">
    <source>
        <dbReference type="Pfam" id="PF00675"/>
    </source>
</evidence>